<name>A0A0G0JPA3_9BACT</name>
<keyword evidence="8 11" id="KW-1133">Transmembrane helix</keyword>
<reference evidence="13 14" key="1">
    <citation type="journal article" date="2015" name="Nature">
        <title>rRNA introns, odd ribosomes, and small enigmatic genomes across a large radiation of phyla.</title>
        <authorList>
            <person name="Brown C.T."/>
            <person name="Hug L.A."/>
            <person name="Thomas B.C."/>
            <person name="Sharon I."/>
            <person name="Castelle C.J."/>
            <person name="Singh A."/>
            <person name="Wilkins M.J."/>
            <person name="Williams K.H."/>
            <person name="Banfield J.F."/>
        </authorList>
    </citation>
    <scope>NUCLEOTIDE SEQUENCE [LARGE SCALE GENOMIC DNA]</scope>
</reference>
<evidence type="ECO:0000256" key="11">
    <source>
        <dbReference type="SAM" id="Phobius"/>
    </source>
</evidence>
<dbReference type="InterPro" id="IPR004387">
    <property type="entry name" value="Pept_M50_Zn"/>
</dbReference>
<dbReference type="Gene3D" id="2.30.42.10">
    <property type="match status" value="1"/>
</dbReference>
<comment type="subcellular location">
    <subcellularLocation>
        <location evidence="2">Membrane</location>
        <topology evidence="2">Multi-pass membrane protein</topology>
    </subcellularLocation>
</comment>
<proteinExistence type="inferred from homology"/>
<evidence type="ECO:0000313" key="13">
    <source>
        <dbReference type="EMBL" id="KKQ69398.1"/>
    </source>
</evidence>
<keyword evidence="4 13" id="KW-0645">Protease</keyword>
<dbReference type="SMART" id="SM00228">
    <property type="entry name" value="PDZ"/>
    <property type="match status" value="1"/>
</dbReference>
<organism evidence="13 14">
    <name type="scientific">Candidatus Shapirobacteria bacterium GW2011_GWE2_38_30</name>
    <dbReference type="NCBI Taxonomy" id="1618490"/>
    <lineage>
        <taxon>Bacteria</taxon>
        <taxon>Candidatus Shapironibacteriota</taxon>
    </lineage>
</organism>
<evidence type="ECO:0000313" key="14">
    <source>
        <dbReference type="Proteomes" id="UP000034406"/>
    </source>
</evidence>
<evidence type="ECO:0000256" key="7">
    <source>
        <dbReference type="ARBA" id="ARBA00022833"/>
    </source>
</evidence>
<keyword evidence="6" id="KW-0378">Hydrolase</keyword>
<keyword evidence="5 11" id="KW-0812">Transmembrane</keyword>
<dbReference type="SUPFAM" id="SSF50156">
    <property type="entry name" value="PDZ domain-like"/>
    <property type="match status" value="1"/>
</dbReference>
<comment type="similarity">
    <text evidence="3">Belongs to the peptidase M50B family.</text>
</comment>
<protein>
    <submittedName>
        <fullName evidence="13">Membrane-associated zinc metalloprotease</fullName>
    </submittedName>
</protein>
<dbReference type="GO" id="GO:0016020">
    <property type="term" value="C:membrane"/>
    <property type="evidence" value="ECO:0007669"/>
    <property type="project" value="UniProtKB-SubCell"/>
</dbReference>
<evidence type="ECO:0000256" key="3">
    <source>
        <dbReference type="ARBA" id="ARBA00007931"/>
    </source>
</evidence>
<evidence type="ECO:0000259" key="12">
    <source>
        <dbReference type="SMART" id="SM00228"/>
    </source>
</evidence>
<dbReference type="PANTHER" id="PTHR42837:SF2">
    <property type="entry name" value="MEMBRANE METALLOPROTEASE ARASP2, CHLOROPLASTIC-RELATED"/>
    <property type="match status" value="1"/>
</dbReference>
<evidence type="ECO:0000256" key="8">
    <source>
        <dbReference type="ARBA" id="ARBA00022989"/>
    </source>
</evidence>
<feature type="transmembrane region" description="Helical" evidence="11">
    <location>
        <begin position="286"/>
        <end position="305"/>
    </location>
</feature>
<accession>A0A0G0JPA3</accession>
<keyword evidence="7" id="KW-0862">Zinc</keyword>
<dbReference type="AlphaFoldDB" id="A0A0G0JPA3"/>
<dbReference type="GO" id="GO:0004222">
    <property type="term" value="F:metalloendopeptidase activity"/>
    <property type="evidence" value="ECO:0007669"/>
    <property type="project" value="InterPro"/>
</dbReference>
<comment type="caution">
    <text evidence="13">The sequence shown here is derived from an EMBL/GenBank/DDBJ whole genome shotgun (WGS) entry which is preliminary data.</text>
</comment>
<evidence type="ECO:0000256" key="6">
    <source>
        <dbReference type="ARBA" id="ARBA00022801"/>
    </source>
</evidence>
<sequence length="362" mass="39656">MDLIIFIVALSVLVLVHELGHFLMAKWNGIRVEEFGLGLPPMIFGRRIGETIYSLNALPIGGFVRMYGEDPSFIEELGRKKGEKTGKNRSFLYKKPWQKLLVVVGGVAMNLVLAVVIFTVVYGVLGVPTETKQVKIVGVVEGSPADKSGLKEGMTVLTVGGVKIENPNQLTDEVAKFKGKEVELGIEEEGGNAYMRSVLVRENPPEGEGSMGVAISNVEMIKIKWWEFYKGIWAGFKEAYFWGKIIGGGVLSMVGGLFMGQVPSDVSGPIGIYQATSSIKQSQGMWALLHFFGVVSVNLAVINILPFPALDGGRIIFVIYEMIFKKRANQKLEIMVNNIGMLVLLTLIVAITAGDVLRIFKK</sequence>
<dbReference type="CDD" id="cd06163">
    <property type="entry name" value="S2P-M50_PDZ_RseP-like"/>
    <property type="match status" value="1"/>
</dbReference>
<keyword evidence="10 11" id="KW-0472">Membrane</keyword>
<feature type="domain" description="PDZ" evidence="12">
    <location>
        <begin position="123"/>
        <end position="190"/>
    </location>
</feature>
<dbReference type="InterPro" id="IPR008915">
    <property type="entry name" value="Peptidase_M50"/>
</dbReference>
<feature type="transmembrane region" description="Helical" evidence="11">
    <location>
        <begin position="100"/>
        <end position="125"/>
    </location>
</feature>
<evidence type="ECO:0000256" key="10">
    <source>
        <dbReference type="ARBA" id="ARBA00023136"/>
    </source>
</evidence>
<evidence type="ECO:0000256" key="2">
    <source>
        <dbReference type="ARBA" id="ARBA00004141"/>
    </source>
</evidence>
<feature type="transmembrane region" description="Helical" evidence="11">
    <location>
        <begin position="339"/>
        <end position="360"/>
    </location>
</feature>
<comment type="cofactor">
    <cofactor evidence="1">
        <name>Zn(2+)</name>
        <dbReference type="ChEBI" id="CHEBI:29105"/>
    </cofactor>
</comment>
<dbReference type="InterPro" id="IPR001478">
    <property type="entry name" value="PDZ"/>
</dbReference>
<evidence type="ECO:0000256" key="5">
    <source>
        <dbReference type="ARBA" id="ARBA00022692"/>
    </source>
</evidence>
<keyword evidence="9 13" id="KW-0482">Metalloprotease</keyword>
<dbReference type="Pfam" id="PF02163">
    <property type="entry name" value="Peptidase_M50"/>
    <property type="match status" value="1"/>
</dbReference>
<evidence type="ECO:0000256" key="4">
    <source>
        <dbReference type="ARBA" id="ARBA00022670"/>
    </source>
</evidence>
<dbReference type="GO" id="GO:0006508">
    <property type="term" value="P:proteolysis"/>
    <property type="evidence" value="ECO:0007669"/>
    <property type="project" value="UniProtKB-KW"/>
</dbReference>
<evidence type="ECO:0000256" key="1">
    <source>
        <dbReference type="ARBA" id="ARBA00001947"/>
    </source>
</evidence>
<dbReference type="EMBL" id="LBUT01000017">
    <property type="protein sequence ID" value="KKQ69398.1"/>
    <property type="molecule type" value="Genomic_DNA"/>
</dbReference>
<dbReference type="InterPro" id="IPR036034">
    <property type="entry name" value="PDZ_sf"/>
</dbReference>
<evidence type="ECO:0000256" key="9">
    <source>
        <dbReference type="ARBA" id="ARBA00023049"/>
    </source>
</evidence>
<dbReference type="Proteomes" id="UP000034406">
    <property type="component" value="Unassembled WGS sequence"/>
</dbReference>
<dbReference type="PANTHER" id="PTHR42837">
    <property type="entry name" value="REGULATOR OF SIGMA-E PROTEASE RSEP"/>
    <property type="match status" value="1"/>
</dbReference>
<dbReference type="STRING" id="1618490.US90_C0017G0017"/>
<gene>
    <name evidence="13" type="ORF">US90_C0017G0017</name>
</gene>